<protein>
    <submittedName>
        <fullName evidence="1">Uncharacterized protein</fullName>
    </submittedName>
</protein>
<evidence type="ECO:0000313" key="1">
    <source>
        <dbReference type="EMBL" id="CAD8832686.1"/>
    </source>
</evidence>
<gene>
    <name evidence="1" type="ORF">NSCI0253_LOCUS7034</name>
</gene>
<proteinExistence type="predicted"/>
<dbReference type="EMBL" id="HBFQ01010047">
    <property type="protein sequence ID" value="CAD8832686.1"/>
    <property type="molecule type" value="Transcribed_RNA"/>
</dbReference>
<accession>A0A7S1EZ19</accession>
<name>A0A7S1EZ19_NOCSC</name>
<dbReference type="AlphaFoldDB" id="A0A7S1EZ19"/>
<reference evidence="1" key="1">
    <citation type="submission" date="2021-01" db="EMBL/GenBank/DDBJ databases">
        <authorList>
            <person name="Corre E."/>
            <person name="Pelletier E."/>
            <person name="Niang G."/>
            <person name="Scheremetjew M."/>
            <person name="Finn R."/>
            <person name="Kale V."/>
            <person name="Holt S."/>
            <person name="Cochrane G."/>
            <person name="Meng A."/>
            <person name="Brown T."/>
            <person name="Cohen L."/>
        </authorList>
    </citation>
    <scope>NUCLEOTIDE SEQUENCE</scope>
</reference>
<organism evidence="1">
    <name type="scientific">Noctiluca scintillans</name>
    <name type="common">Sea sparkle</name>
    <name type="synonym">Red tide dinoflagellate</name>
    <dbReference type="NCBI Taxonomy" id="2966"/>
    <lineage>
        <taxon>Eukaryota</taxon>
        <taxon>Sar</taxon>
        <taxon>Alveolata</taxon>
        <taxon>Dinophyceae</taxon>
        <taxon>Noctilucales</taxon>
        <taxon>Noctilucaceae</taxon>
        <taxon>Noctiluca</taxon>
    </lineage>
</organism>
<sequence>MASTTSHLIAKFDKVEMKLESIRIAEADHPVRPEDDLLEEELHARCVLRCAEKEISLLEKRIHRHEHPRLFHYFVCGRGSKVVRMRDELRTAALEKERRSADVSSVGAAVLEQRRKQSELSERATRRKQLESESLSLFNRVVDAQPPTAALKQYTTVRQQCIAEMVPEQLLLCVLSGNVERMVRGQHLFEQALEFYQKAVPVWEELQIVNLNKCQAHAGEGRLSLQAQMDKVTDAAGKVAMRAYYEVGMVLTRFPQEARTRYPQLCGSLGAIAYPCAGRGNVSETMMNDEFFELPGTATGDTCPSGCEVRDNINSISHCVTITVQHVITLEAVRTAVSSTVDQWTRKISDLDAKIASERNNMFAAVRVSTLAAREP</sequence>